<comment type="caution">
    <text evidence="1">The sequence shown here is derived from an EMBL/GenBank/DDBJ whole genome shotgun (WGS) entry which is preliminary data.</text>
</comment>
<accession>Q0F1I0</accession>
<protein>
    <submittedName>
        <fullName evidence="1">Uncharacterized protein</fullName>
    </submittedName>
</protein>
<dbReference type="AlphaFoldDB" id="Q0F1I0"/>
<reference evidence="1 2" key="1">
    <citation type="submission" date="2006-09" db="EMBL/GenBank/DDBJ databases">
        <authorList>
            <person name="Emerson D."/>
            <person name="Ferriera S."/>
            <person name="Johnson J."/>
            <person name="Kravitz S."/>
            <person name="Halpern A."/>
            <person name="Remington K."/>
            <person name="Beeson K."/>
            <person name="Tran B."/>
            <person name="Rogers Y.-H."/>
            <person name="Friedman R."/>
            <person name="Venter J.C."/>
        </authorList>
    </citation>
    <scope>NUCLEOTIDE SEQUENCE [LARGE SCALE GENOMIC DNA]</scope>
    <source>
        <strain evidence="1 2">PV-1</strain>
    </source>
</reference>
<dbReference type="EMBL" id="AATS01000003">
    <property type="protein sequence ID" value="EAU55211.1"/>
    <property type="molecule type" value="Genomic_DNA"/>
</dbReference>
<sequence length="155" mass="17356">MIQDAASAQAKLQYAISFTDLSAEAINILLVTQPIIVIKERDRYYCVAGIRTLQAARTRIKSAATVPATLIPNDQLDDSVLMELTLSDIYLKHFTQLMHRSQGKQLASLFRLLGEQTIRKLAPLHASKTAYSRAIGYSRQKLFYAQQNEPNATES</sequence>
<dbReference type="InParanoid" id="Q0F1I0"/>
<evidence type="ECO:0000313" key="2">
    <source>
        <dbReference type="Proteomes" id="UP000005297"/>
    </source>
</evidence>
<proteinExistence type="predicted"/>
<gene>
    <name evidence="1" type="ORF">SPV1_10781</name>
</gene>
<dbReference type="Proteomes" id="UP000005297">
    <property type="component" value="Unassembled WGS sequence"/>
</dbReference>
<dbReference type="HOGENOM" id="CLU_1693376_0_0_0"/>
<evidence type="ECO:0000313" key="1">
    <source>
        <dbReference type="EMBL" id="EAU55211.1"/>
    </source>
</evidence>
<organism evidence="1 2">
    <name type="scientific">Mariprofundus ferrooxydans PV-1</name>
    <dbReference type="NCBI Taxonomy" id="314345"/>
    <lineage>
        <taxon>Bacteria</taxon>
        <taxon>Pseudomonadati</taxon>
        <taxon>Pseudomonadota</taxon>
        <taxon>Candidatius Mariprofundia</taxon>
        <taxon>Mariprofundales</taxon>
        <taxon>Mariprofundaceae</taxon>
        <taxon>Mariprofundus</taxon>
    </lineage>
</organism>
<name>Q0F1I0_9PROT</name>
<keyword evidence="2" id="KW-1185">Reference proteome</keyword>